<organism evidence="22 23">
    <name type="scientific">Ignelater luminosus</name>
    <name type="common">Cucubano</name>
    <name type="synonym">Pyrophorus luminosus</name>
    <dbReference type="NCBI Taxonomy" id="2038154"/>
    <lineage>
        <taxon>Eukaryota</taxon>
        <taxon>Metazoa</taxon>
        <taxon>Ecdysozoa</taxon>
        <taxon>Arthropoda</taxon>
        <taxon>Hexapoda</taxon>
        <taxon>Insecta</taxon>
        <taxon>Pterygota</taxon>
        <taxon>Neoptera</taxon>
        <taxon>Endopterygota</taxon>
        <taxon>Coleoptera</taxon>
        <taxon>Polyphaga</taxon>
        <taxon>Elateriformia</taxon>
        <taxon>Elateroidea</taxon>
        <taxon>Elateridae</taxon>
        <taxon>Agrypninae</taxon>
        <taxon>Pyrophorini</taxon>
        <taxon>Ignelater</taxon>
    </lineage>
</organism>
<comment type="caution">
    <text evidence="22">The sequence shown here is derived from an EMBL/GenBank/DDBJ whole genome shotgun (WGS) entry which is preliminary data.</text>
</comment>
<dbReference type="PANTHER" id="PTHR11533">
    <property type="entry name" value="PROTEASE M1 ZINC METALLOPROTEASE"/>
    <property type="match status" value="1"/>
</dbReference>
<feature type="binding site" evidence="16">
    <location>
        <position position="182"/>
    </location>
    <ligand>
        <name>Zn(2+)</name>
        <dbReference type="ChEBI" id="CHEBI:29105"/>
        <note>catalytic</note>
    </ligand>
</feature>
<keyword evidence="9 18" id="KW-0378">Hydrolase</keyword>
<dbReference type="PRINTS" id="PR00756">
    <property type="entry name" value="ALADIPTASE"/>
</dbReference>
<reference evidence="22" key="1">
    <citation type="submission" date="2019-08" db="EMBL/GenBank/DDBJ databases">
        <title>The genome of the North American firefly Photinus pyralis.</title>
        <authorList>
            <consortium name="Photinus pyralis genome working group"/>
            <person name="Fallon T.R."/>
            <person name="Sander Lower S.E."/>
            <person name="Weng J.-K."/>
        </authorList>
    </citation>
    <scope>NUCLEOTIDE SEQUENCE</scope>
    <source>
        <strain evidence="22">TRF0915ILg1</strain>
        <tissue evidence="22">Whole body</tissue>
    </source>
</reference>
<evidence type="ECO:0000256" key="7">
    <source>
        <dbReference type="ARBA" id="ARBA00022723"/>
    </source>
</evidence>
<evidence type="ECO:0000256" key="15">
    <source>
        <dbReference type="PIRSR" id="PIRSR634016-1"/>
    </source>
</evidence>
<feature type="active site" description="Proton acceptor" evidence="15">
    <location>
        <position position="179"/>
    </location>
</feature>
<name>A0A8K0DD57_IGNLU</name>
<keyword evidence="7 16" id="KW-0479">Metal-binding</keyword>
<evidence type="ECO:0000256" key="8">
    <source>
        <dbReference type="ARBA" id="ARBA00022729"/>
    </source>
</evidence>
<keyword evidence="10 16" id="KW-0862">Zinc</keyword>
<dbReference type="GO" id="GO:0043171">
    <property type="term" value="P:peptide catabolic process"/>
    <property type="evidence" value="ECO:0007669"/>
    <property type="project" value="TreeGrafter"/>
</dbReference>
<dbReference type="EC" id="3.4.11.-" evidence="18"/>
<comment type="cofactor">
    <cofactor evidence="16 18">
        <name>Zn(2+)</name>
        <dbReference type="ChEBI" id="CHEBI:29105"/>
    </cofactor>
    <text evidence="16 18">Binds 1 zinc ion per subunit.</text>
</comment>
<evidence type="ECO:0000256" key="4">
    <source>
        <dbReference type="ARBA" id="ARBA00022475"/>
    </source>
</evidence>
<evidence type="ECO:0000256" key="17">
    <source>
        <dbReference type="PIRSR" id="PIRSR634016-4"/>
    </source>
</evidence>
<dbReference type="Gene3D" id="2.60.40.1730">
    <property type="entry name" value="tricorn interacting facor f3 domain"/>
    <property type="match status" value="1"/>
</dbReference>
<keyword evidence="14" id="KW-0449">Lipoprotein</keyword>
<dbReference type="Pfam" id="PF01433">
    <property type="entry name" value="Peptidase_M1"/>
    <property type="match status" value="1"/>
</dbReference>
<evidence type="ECO:0000256" key="6">
    <source>
        <dbReference type="ARBA" id="ARBA00022670"/>
    </source>
</evidence>
<dbReference type="EMBL" id="VTPC01001817">
    <property type="protein sequence ID" value="KAF2901176.1"/>
    <property type="molecule type" value="Genomic_DNA"/>
</dbReference>
<evidence type="ECO:0000259" key="20">
    <source>
        <dbReference type="Pfam" id="PF11838"/>
    </source>
</evidence>
<dbReference type="CDD" id="cd09601">
    <property type="entry name" value="M1_APN-Q_like"/>
    <property type="match status" value="1"/>
</dbReference>
<evidence type="ECO:0000256" key="9">
    <source>
        <dbReference type="ARBA" id="ARBA00022801"/>
    </source>
</evidence>
<evidence type="ECO:0000256" key="11">
    <source>
        <dbReference type="ARBA" id="ARBA00023049"/>
    </source>
</evidence>
<dbReference type="GO" id="GO:0098552">
    <property type="term" value="C:side of membrane"/>
    <property type="evidence" value="ECO:0007669"/>
    <property type="project" value="UniProtKB-KW"/>
</dbReference>
<dbReference type="AlphaFoldDB" id="A0A8K0DD57"/>
<keyword evidence="6 18" id="KW-0645">Protease</keyword>
<feature type="domain" description="Peptidase M1 membrane alanine aminopeptidase" evidence="19">
    <location>
        <begin position="104"/>
        <end position="332"/>
    </location>
</feature>
<evidence type="ECO:0000256" key="10">
    <source>
        <dbReference type="ARBA" id="ARBA00022833"/>
    </source>
</evidence>
<dbReference type="InterPro" id="IPR024571">
    <property type="entry name" value="ERAP1-like_C_dom"/>
</dbReference>
<evidence type="ECO:0000256" key="13">
    <source>
        <dbReference type="ARBA" id="ARBA00023180"/>
    </source>
</evidence>
<evidence type="ECO:0000256" key="14">
    <source>
        <dbReference type="ARBA" id="ARBA00023288"/>
    </source>
</evidence>
<dbReference type="Gene3D" id="1.10.390.10">
    <property type="entry name" value="Neutral Protease Domain 2"/>
    <property type="match status" value="1"/>
</dbReference>
<dbReference type="SUPFAM" id="SSF55486">
    <property type="entry name" value="Metalloproteases ('zincins'), catalytic domain"/>
    <property type="match status" value="1"/>
</dbReference>
<evidence type="ECO:0000256" key="2">
    <source>
        <dbReference type="ARBA" id="ARBA00010136"/>
    </source>
</evidence>
<dbReference type="InterPro" id="IPR045357">
    <property type="entry name" value="Aminopeptidase_N-like_N"/>
</dbReference>
<keyword evidence="11 18" id="KW-0482">Metalloprotease</keyword>
<evidence type="ECO:0000256" key="1">
    <source>
        <dbReference type="ARBA" id="ARBA00004609"/>
    </source>
</evidence>
<accession>A0A8K0DD57</accession>
<dbReference type="GO" id="GO:0005615">
    <property type="term" value="C:extracellular space"/>
    <property type="evidence" value="ECO:0007669"/>
    <property type="project" value="TreeGrafter"/>
</dbReference>
<keyword evidence="8" id="KW-0732">Signal</keyword>
<dbReference type="InterPro" id="IPR042097">
    <property type="entry name" value="Aminopeptidase_N-like_N_sf"/>
</dbReference>
<keyword evidence="13" id="KW-0325">Glycoprotein</keyword>
<feature type="site" description="Transition state stabilizer" evidence="17">
    <location>
        <position position="263"/>
    </location>
</feature>
<comment type="subcellular location">
    <subcellularLocation>
        <location evidence="1">Cell membrane</location>
        <topology evidence="1">Lipid-anchor</topology>
        <topology evidence="1">GPI-anchor</topology>
    </subcellularLocation>
</comment>
<keyword evidence="3 18" id="KW-0031">Aminopeptidase</keyword>
<feature type="binding site" evidence="16">
    <location>
        <position position="178"/>
    </location>
    <ligand>
        <name>Zn(2+)</name>
        <dbReference type="ChEBI" id="CHEBI:29105"/>
        <note>catalytic</note>
    </ligand>
</feature>
<feature type="domain" description="Aminopeptidase N-like N-terminal" evidence="21">
    <location>
        <begin position="2"/>
        <end position="71"/>
    </location>
</feature>
<dbReference type="InterPro" id="IPR001930">
    <property type="entry name" value="Peptidase_M1"/>
</dbReference>
<dbReference type="GO" id="GO:0008270">
    <property type="term" value="F:zinc ion binding"/>
    <property type="evidence" value="ECO:0007669"/>
    <property type="project" value="UniProtKB-UniRule"/>
</dbReference>
<feature type="domain" description="ERAP1-like C-terminal" evidence="20">
    <location>
        <begin position="412"/>
        <end position="705"/>
    </location>
</feature>
<evidence type="ECO:0000313" key="23">
    <source>
        <dbReference type="Proteomes" id="UP000801492"/>
    </source>
</evidence>
<feature type="binding site" evidence="16">
    <location>
        <position position="201"/>
    </location>
    <ligand>
        <name>Zn(2+)</name>
        <dbReference type="ChEBI" id="CHEBI:29105"/>
        <note>catalytic</note>
    </ligand>
</feature>
<evidence type="ECO:0000259" key="21">
    <source>
        <dbReference type="Pfam" id="PF17900"/>
    </source>
</evidence>
<dbReference type="InterPro" id="IPR014782">
    <property type="entry name" value="Peptidase_M1_dom"/>
</dbReference>
<feature type="non-terminal residue" evidence="22">
    <location>
        <position position="752"/>
    </location>
</feature>
<dbReference type="Gene3D" id="1.25.50.20">
    <property type="match status" value="1"/>
</dbReference>
<dbReference type="GO" id="GO:0070006">
    <property type="term" value="F:metalloaminopeptidase activity"/>
    <property type="evidence" value="ECO:0007669"/>
    <property type="project" value="TreeGrafter"/>
</dbReference>
<evidence type="ECO:0000256" key="12">
    <source>
        <dbReference type="ARBA" id="ARBA00023136"/>
    </source>
</evidence>
<dbReference type="SUPFAM" id="SSF63737">
    <property type="entry name" value="Leukotriene A4 hydrolase N-terminal domain"/>
    <property type="match status" value="1"/>
</dbReference>
<dbReference type="InterPro" id="IPR034016">
    <property type="entry name" value="M1_APN-typ"/>
</dbReference>
<dbReference type="Gene3D" id="2.60.40.1910">
    <property type="match status" value="1"/>
</dbReference>
<dbReference type="Proteomes" id="UP000801492">
    <property type="component" value="Unassembled WGS sequence"/>
</dbReference>
<dbReference type="InterPro" id="IPR050344">
    <property type="entry name" value="Peptidase_M1_aminopeptidases"/>
</dbReference>
<keyword evidence="4" id="KW-1003">Cell membrane</keyword>
<protein>
    <recommendedName>
        <fullName evidence="18">Aminopeptidase</fullName>
        <ecNumber evidence="18">3.4.11.-</ecNumber>
    </recommendedName>
</protein>
<keyword evidence="23" id="KW-1185">Reference proteome</keyword>
<dbReference type="Pfam" id="PF17900">
    <property type="entry name" value="Peptidase_M1_N"/>
    <property type="match status" value="1"/>
</dbReference>
<dbReference type="InterPro" id="IPR027268">
    <property type="entry name" value="Peptidase_M4/M1_CTD_sf"/>
</dbReference>
<evidence type="ECO:0000256" key="5">
    <source>
        <dbReference type="ARBA" id="ARBA00022622"/>
    </source>
</evidence>
<keyword evidence="5" id="KW-0336">GPI-anchor</keyword>
<keyword evidence="12" id="KW-0472">Membrane</keyword>
<sequence length="752" mass="87737">NMAVTDFEPTDARKAFPCFDDPSMKAKFIINVIRPGNYSAIANEELVSTIDLGNGRFMDTFKETVTMPTYVVAYLVSDYKSTQKIERHRVFARADAIDDGKLDYALSTALEVLQTLEEYTGLNYTSSKMDQVAIPDEYYHDEAMENWGLVTFSEKHLFISNETSTTEDIERSTTYIAHEFAHQWFGNLVTFKEWRYLWLSEGFGAFFQYYLASLIRPSWRLMDRFVINTYQRVLEFDSTNSTESMNNYKPLHVGSIPSPWICYFKASAVIRMAQHFLTSDAFRKGLQVYLKENKFKNTEPKDLYAAFQRIIDKENAHDILGNNSVSSIMETWDSNEGFPIVTAQRNYNNQTITLSQKRYLEDGQYGSDNIWYIPISYAYQLSPNRNFSDTRADVWLTEKSVTFADDFNTDGWFIINKQRTGYYRVNYDLVNWDRLASFLVEEDYESIHVLNRAQLLDDAFHFARYGIIPYHVPLNISKYLIKETDYVPIAAFVEFLPHLTFVMSSSKIADVYRNYVINVLSTAYDYVGFNEKPNDTHLDKYNRINVIKWLCRFGHSECRNNALKQLREWRKTGKLSVSADLRQSVLCNAMRVAETSDWEFLYEKAVNKSATKYNKYYAALACSENKFILNEYLNRLLNNNFLLSKNGRAVFRDIMKSSDVGVRVGMDFIKNATMPERIQSIFAYDISERCTTEEQLEEMQVFNTTLTEEVFGFALDTITYNIQFIKQSHRKDIETWLGEYNRENIESSNIVR</sequence>
<dbReference type="Pfam" id="PF11838">
    <property type="entry name" value="ERAP1_C"/>
    <property type="match status" value="1"/>
</dbReference>
<dbReference type="PANTHER" id="PTHR11533:SF294">
    <property type="entry name" value="THYROTROPIN-RELEASING HORMONE-DEGRADING ECTOENZYME"/>
    <property type="match status" value="1"/>
</dbReference>
<evidence type="ECO:0000259" key="19">
    <source>
        <dbReference type="Pfam" id="PF01433"/>
    </source>
</evidence>
<proteinExistence type="inferred from homology"/>
<evidence type="ECO:0000256" key="18">
    <source>
        <dbReference type="RuleBase" id="RU364040"/>
    </source>
</evidence>
<evidence type="ECO:0000256" key="16">
    <source>
        <dbReference type="PIRSR" id="PIRSR634016-3"/>
    </source>
</evidence>
<dbReference type="FunFam" id="1.10.390.10:FF:000013">
    <property type="entry name" value="Aminopeptidase N"/>
    <property type="match status" value="1"/>
</dbReference>
<evidence type="ECO:0000313" key="22">
    <source>
        <dbReference type="EMBL" id="KAF2901176.1"/>
    </source>
</evidence>
<dbReference type="GO" id="GO:0005737">
    <property type="term" value="C:cytoplasm"/>
    <property type="evidence" value="ECO:0007669"/>
    <property type="project" value="TreeGrafter"/>
</dbReference>
<dbReference type="OrthoDB" id="6762864at2759"/>
<gene>
    <name evidence="22" type="ORF">ILUMI_05011</name>
</gene>
<dbReference type="FunFam" id="2.60.40.1910:FF:000008">
    <property type="entry name" value="Aminopeptidase"/>
    <property type="match status" value="1"/>
</dbReference>
<dbReference type="GO" id="GO:0006508">
    <property type="term" value="P:proteolysis"/>
    <property type="evidence" value="ECO:0007669"/>
    <property type="project" value="UniProtKB-KW"/>
</dbReference>
<dbReference type="GO" id="GO:0005886">
    <property type="term" value="C:plasma membrane"/>
    <property type="evidence" value="ECO:0007669"/>
    <property type="project" value="UniProtKB-SubCell"/>
</dbReference>
<dbReference type="GO" id="GO:0042277">
    <property type="term" value="F:peptide binding"/>
    <property type="evidence" value="ECO:0007669"/>
    <property type="project" value="TreeGrafter"/>
</dbReference>
<evidence type="ECO:0000256" key="3">
    <source>
        <dbReference type="ARBA" id="ARBA00022438"/>
    </source>
</evidence>
<comment type="similarity">
    <text evidence="2 18">Belongs to the peptidase M1 family.</text>
</comment>